<accession>A0AAD9JV02</accession>
<reference evidence="3" key="1">
    <citation type="journal article" date="2023" name="Mol. Biol. Evol.">
        <title>Third-Generation Sequencing Reveals the Adaptive Role of the Epigenome in Three Deep-Sea Polychaetes.</title>
        <authorList>
            <person name="Perez M."/>
            <person name="Aroh O."/>
            <person name="Sun Y."/>
            <person name="Lan Y."/>
            <person name="Juniper S.K."/>
            <person name="Young C.R."/>
            <person name="Angers B."/>
            <person name="Qian P.Y."/>
        </authorList>
    </citation>
    <scope>NUCLEOTIDE SEQUENCE</scope>
    <source>
        <strain evidence="3">P08H-3</strain>
    </source>
</reference>
<dbReference type="GO" id="GO:0016787">
    <property type="term" value="F:hydrolase activity"/>
    <property type="evidence" value="ECO:0007669"/>
    <property type="project" value="UniProtKB-KW"/>
</dbReference>
<comment type="caution">
    <text evidence="3">The sequence shown here is derived from an EMBL/GenBank/DDBJ whole genome shotgun (WGS) entry which is preliminary data.</text>
</comment>
<evidence type="ECO:0000256" key="2">
    <source>
        <dbReference type="ARBA" id="ARBA00022801"/>
    </source>
</evidence>
<dbReference type="EMBL" id="JAODUP010000143">
    <property type="protein sequence ID" value="KAK2159934.1"/>
    <property type="molecule type" value="Genomic_DNA"/>
</dbReference>
<keyword evidence="4" id="KW-1185">Reference proteome</keyword>
<protein>
    <recommendedName>
        <fullName evidence="5">Calcineurin-like phosphoesterase domain-containing protein</fullName>
    </recommendedName>
</protein>
<organism evidence="3 4">
    <name type="scientific">Paralvinella palmiformis</name>
    <dbReference type="NCBI Taxonomy" id="53620"/>
    <lineage>
        <taxon>Eukaryota</taxon>
        <taxon>Metazoa</taxon>
        <taxon>Spiralia</taxon>
        <taxon>Lophotrochozoa</taxon>
        <taxon>Annelida</taxon>
        <taxon>Polychaeta</taxon>
        <taxon>Sedentaria</taxon>
        <taxon>Canalipalpata</taxon>
        <taxon>Terebellida</taxon>
        <taxon>Terebelliformia</taxon>
        <taxon>Alvinellidae</taxon>
        <taxon>Paralvinella</taxon>
    </lineage>
</organism>
<gene>
    <name evidence="3" type="ORF">LSH36_143g04009</name>
</gene>
<evidence type="ECO:0000313" key="3">
    <source>
        <dbReference type="EMBL" id="KAK2159934.1"/>
    </source>
</evidence>
<evidence type="ECO:0000256" key="1">
    <source>
        <dbReference type="ARBA" id="ARBA00022729"/>
    </source>
</evidence>
<dbReference type="InterPro" id="IPR029052">
    <property type="entry name" value="Metallo-depent_PP-like"/>
</dbReference>
<dbReference type="PANTHER" id="PTHR10161">
    <property type="entry name" value="TARTRATE-RESISTANT ACID PHOSPHATASE TYPE 5"/>
    <property type="match status" value="1"/>
</dbReference>
<keyword evidence="1" id="KW-0732">Signal</keyword>
<proteinExistence type="predicted"/>
<dbReference type="Gene3D" id="3.60.21.10">
    <property type="match status" value="2"/>
</dbReference>
<dbReference type="PANTHER" id="PTHR10161:SF14">
    <property type="entry name" value="TARTRATE-RESISTANT ACID PHOSPHATASE TYPE 5"/>
    <property type="match status" value="1"/>
</dbReference>
<dbReference type="SUPFAM" id="SSF56300">
    <property type="entry name" value="Metallo-dependent phosphatases"/>
    <property type="match status" value="1"/>
</dbReference>
<sequence length="166" mass="19083">MYNLTNIKGLNWWISLGNHDYGLGLGEEWVQVELDKVELLWNLPHLWYDFVKSDGEVSVHFIMLDTEAHGQRVRHDHNMQHLQKIDDPGYFDFLISGGGGSELFDEEPTYSDILRDQYDIELKLMEVVGAFAAVEATANSLNVTFVDLNTSTIYSYIRTKSARRNP</sequence>
<dbReference type="AlphaFoldDB" id="A0AAD9JV02"/>
<dbReference type="Proteomes" id="UP001208570">
    <property type="component" value="Unassembled WGS sequence"/>
</dbReference>
<dbReference type="InterPro" id="IPR051558">
    <property type="entry name" value="Metallophosphoesterase_PAP"/>
</dbReference>
<name>A0AAD9JV02_9ANNE</name>
<evidence type="ECO:0000313" key="4">
    <source>
        <dbReference type="Proteomes" id="UP001208570"/>
    </source>
</evidence>
<evidence type="ECO:0008006" key="5">
    <source>
        <dbReference type="Google" id="ProtNLM"/>
    </source>
</evidence>
<keyword evidence="2" id="KW-0378">Hydrolase</keyword>